<dbReference type="SUPFAM" id="SSF48295">
    <property type="entry name" value="TrpR-like"/>
    <property type="match status" value="1"/>
</dbReference>
<evidence type="ECO:0000313" key="3">
    <source>
        <dbReference type="EMBL" id="RFF31629.1"/>
    </source>
</evidence>
<dbReference type="InterPro" id="IPR010921">
    <property type="entry name" value="Trp_repressor/repl_initiator"/>
</dbReference>
<keyword evidence="4" id="KW-1185">Reference proteome</keyword>
<evidence type="ECO:0000259" key="2">
    <source>
        <dbReference type="Pfam" id="PF13011"/>
    </source>
</evidence>
<dbReference type="GO" id="GO:0043565">
    <property type="term" value="F:sequence-specific DNA binding"/>
    <property type="evidence" value="ECO:0007669"/>
    <property type="project" value="InterPro"/>
</dbReference>
<organism evidence="3 4">
    <name type="scientific">Wenzhouxiangella sediminis</name>
    <dbReference type="NCBI Taxonomy" id="1792836"/>
    <lineage>
        <taxon>Bacteria</taxon>
        <taxon>Pseudomonadati</taxon>
        <taxon>Pseudomonadota</taxon>
        <taxon>Gammaproteobacteria</taxon>
        <taxon>Chromatiales</taxon>
        <taxon>Wenzhouxiangellaceae</taxon>
        <taxon>Wenzhouxiangella</taxon>
    </lineage>
</organism>
<protein>
    <recommendedName>
        <fullName evidence="2">DNA-binding domain-containing protein</fullName>
    </recommendedName>
</protein>
<feature type="domain" description="DNA-binding" evidence="2">
    <location>
        <begin position="6"/>
        <end position="73"/>
    </location>
</feature>
<comment type="caution">
    <text evidence="3">The sequence shown here is derived from an EMBL/GenBank/DDBJ whole genome shotgun (WGS) entry which is preliminary data.</text>
</comment>
<dbReference type="Proteomes" id="UP000260351">
    <property type="component" value="Unassembled WGS sequence"/>
</dbReference>
<evidence type="ECO:0000256" key="1">
    <source>
        <dbReference type="SAM" id="MobiDB-lite"/>
    </source>
</evidence>
<proteinExistence type="predicted"/>
<dbReference type="InterPro" id="IPR024967">
    <property type="entry name" value="DNA-bd_IS481-type"/>
</dbReference>
<dbReference type="RefSeq" id="WP_116649935.1">
    <property type="nucleotide sequence ID" value="NZ_QUZK01000018.1"/>
</dbReference>
<gene>
    <name evidence="3" type="ORF">DZC52_04555</name>
</gene>
<dbReference type="AlphaFoldDB" id="A0A3E1KB03"/>
<dbReference type="OrthoDB" id="9774685at2"/>
<accession>A0A3E1KB03</accession>
<sequence>MVRVDVHQNAKLTPRSREELVKLVIDSDWSQRRAAGAYHVDPKTVARWVARYKAEGPSGLGNRSSRPRNSPHRSPSGDQADLPPAPQ</sequence>
<feature type="region of interest" description="Disordered" evidence="1">
    <location>
        <begin position="55"/>
        <end position="87"/>
    </location>
</feature>
<dbReference type="EMBL" id="QUZK01000018">
    <property type="protein sequence ID" value="RFF31629.1"/>
    <property type="molecule type" value="Genomic_DNA"/>
</dbReference>
<dbReference type="InterPro" id="IPR036388">
    <property type="entry name" value="WH-like_DNA-bd_sf"/>
</dbReference>
<evidence type="ECO:0000313" key="4">
    <source>
        <dbReference type="Proteomes" id="UP000260351"/>
    </source>
</evidence>
<reference evidence="3 4" key="1">
    <citation type="submission" date="2018-08" db="EMBL/GenBank/DDBJ databases">
        <title>Wenzhouxiangella salilacus sp. nov., a novel bacterium isolated from a saline lake in Xinjiang Province, China.</title>
        <authorList>
            <person name="Han S."/>
        </authorList>
    </citation>
    <scope>NUCLEOTIDE SEQUENCE [LARGE SCALE GENOMIC DNA]</scope>
    <source>
        <strain evidence="3 4">XDB06</strain>
    </source>
</reference>
<name>A0A3E1KB03_9GAMM</name>
<dbReference type="Gene3D" id="1.10.10.10">
    <property type="entry name" value="Winged helix-like DNA-binding domain superfamily/Winged helix DNA-binding domain"/>
    <property type="match status" value="1"/>
</dbReference>
<dbReference type="Pfam" id="PF13011">
    <property type="entry name" value="LZ_Tnp_IS481"/>
    <property type="match status" value="1"/>
</dbReference>